<dbReference type="AlphaFoldDB" id="A0A521DUX3"/>
<sequence>MRYWPVTWKGLPANAMALFPFMVFKDPKQKDNPLLINHEKIHFMQQLELLIIPFYLLYLIFYLVNLIRFRDHSKAYFNISFEKEAYANDGNINYLRNRGLYSWLRYF</sequence>
<dbReference type="RefSeq" id="WP_142528672.1">
    <property type="nucleotide sequence ID" value="NZ_CBCSJO010000006.1"/>
</dbReference>
<dbReference type="OrthoDB" id="1027344at2"/>
<gene>
    <name evidence="2" type="ORF">SAMN06265348_106212</name>
</gene>
<keyword evidence="1" id="KW-0472">Membrane</keyword>
<evidence type="ECO:0000256" key="1">
    <source>
        <dbReference type="SAM" id="Phobius"/>
    </source>
</evidence>
<dbReference type="Proteomes" id="UP000320300">
    <property type="component" value="Unassembled WGS sequence"/>
</dbReference>
<accession>A0A521DUX3</accession>
<keyword evidence="1" id="KW-0812">Transmembrane</keyword>
<dbReference type="EMBL" id="FXTN01000006">
    <property type="protein sequence ID" value="SMO75438.1"/>
    <property type="molecule type" value="Genomic_DNA"/>
</dbReference>
<keyword evidence="3" id="KW-1185">Reference proteome</keyword>
<evidence type="ECO:0008006" key="4">
    <source>
        <dbReference type="Google" id="ProtNLM"/>
    </source>
</evidence>
<protein>
    <recommendedName>
        <fullName evidence="4">DUF4157 domain-containing protein</fullName>
    </recommendedName>
</protein>
<proteinExistence type="predicted"/>
<reference evidence="2 3" key="1">
    <citation type="submission" date="2017-05" db="EMBL/GenBank/DDBJ databases">
        <authorList>
            <person name="Varghese N."/>
            <person name="Submissions S."/>
        </authorList>
    </citation>
    <scope>NUCLEOTIDE SEQUENCE [LARGE SCALE GENOMIC DNA]</scope>
    <source>
        <strain evidence="2 3">DSM 19036</strain>
    </source>
</reference>
<evidence type="ECO:0000313" key="3">
    <source>
        <dbReference type="Proteomes" id="UP000320300"/>
    </source>
</evidence>
<organism evidence="2 3">
    <name type="scientific">Pedobacter westerhofensis</name>
    <dbReference type="NCBI Taxonomy" id="425512"/>
    <lineage>
        <taxon>Bacteria</taxon>
        <taxon>Pseudomonadati</taxon>
        <taxon>Bacteroidota</taxon>
        <taxon>Sphingobacteriia</taxon>
        <taxon>Sphingobacteriales</taxon>
        <taxon>Sphingobacteriaceae</taxon>
        <taxon>Pedobacter</taxon>
    </lineage>
</organism>
<feature type="transmembrane region" description="Helical" evidence="1">
    <location>
        <begin position="49"/>
        <end position="67"/>
    </location>
</feature>
<evidence type="ECO:0000313" key="2">
    <source>
        <dbReference type="EMBL" id="SMO75438.1"/>
    </source>
</evidence>
<keyword evidence="1" id="KW-1133">Transmembrane helix</keyword>
<name>A0A521DUX3_9SPHI</name>